<gene>
    <name evidence="2" type="ORF">GGX14DRAFT_393597</name>
</gene>
<feature type="compositionally biased region" description="Polar residues" evidence="1">
    <location>
        <begin position="73"/>
        <end position="84"/>
    </location>
</feature>
<dbReference type="EMBL" id="JARJCW010000023">
    <property type="protein sequence ID" value="KAJ7212708.1"/>
    <property type="molecule type" value="Genomic_DNA"/>
</dbReference>
<keyword evidence="3" id="KW-1185">Reference proteome</keyword>
<dbReference type="Proteomes" id="UP001219525">
    <property type="component" value="Unassembled WGS sequence"/>
</dbReference>
<protein>
    <submittedName>
        <fullName evidence="2">Uncharacterized protein</fullName>
    </submittedName>
</protein>
<accession>A0AAD6VHA3</accession>
<evidence type="ECO:0000256" key="1">
    <source>
        <dbReference type="SAM" id="MobiDB-lite"/>
    </source>
</evidence>
<name>A0AAD6VHA3_9AGAR</name>
<organism evidence="2 3">
    <name type="scientific">Mycena pura</name>
    <dbReference type="NCBI Taxonomy" id="153505"/>
    <lineage>
        <taxon>Eukaryota</taxon>
        <taxon>Fungi</taxon>
        <taxon>Dikarya</taxon>
        <taxon>Basidiomycota</taxon>
        <taxon>Agaricomycotina</taxon>
        <taxon>Agaricomycetes</taxon>
        <taxon>Agaricomycetidae</taxon>
        <taxon>Agaricales</taxon>
        <taxon>Marasmiineae</taxon>
        <taxon>Mycenaceae</taxon>
        <taxon>Mycena</taxon>
    </lineage>
</organism>
<feature type="region of interest" description="Disordered" evidence="1">
    <location>
        <begin position="34"/>
        <end position="84"/>
    </location>
</feature>
<dbReference type="AlphaFoldDB" id="A0AAD6VHA3"/>
<proteinExistence type="predicted"/>
<reference evidence="2" key="1">
    <citation type="submission" date="2023-03" db="EMBL/GenBank/DDBJ databases">
        <title>Massive genome expansion in bonnet fungi (Mycena s.s.) driven by repeated elements and novel gene families across ecological guilds.</title>
        <authorList>
            <consortium name="Lawrence Berkeley National Laboratory"/>
            <person name="Harder C.B."/>
            <person name="Miyauchi S."/>
            <person name="Viragh M."/>
            <person name="Kuo A."/>
            <person name="Thoen E."/>
            <person name="Andreopoulos B."/>
            <person name="Lu D."/>
            <person name="Skrede I."/>
            <person name="Drula E."/>
            <person name="Henrissat B."/>
            <person name="Morin E."/>
            <person name="Kohler A."/>
            <person name="Barry K."/>
            <person name="LaButti K."/>
            <person name="Morin E."/>
            <person name="Salamov A."/>
            <person name="Lipzen A."/>
            <person name="Mereny Z."/>
            <person name="Hegedus B."/>
            <person name="Baldrian P."/>
            <person name="Stursova M."/>
            <person name="Weitz H."/>
            <person name="Taylor A."/>
            <person name="Grigoriev I.V."/>
            <person name="Nagy L.G."/>
            <person name="Martin F."/>
            <person name="Kauserud H."/>
        </authorList>
    </citation>
    <scope>NUCLEOTIDE SEQUENCE</scope>
    <source>
        <strain evidence="2">9144</strain>
    </source>
</reference>
<evidence type="ECO:0000313" key="3">
    <source>
        <dbReference type="Proteomes" id="UP001219525"/>
    </source>
</evidence>
<evidence type="ECO:0000313" key="2">
    <source>
        <dbReference type="EMBL" id="KAJ7212708.1"/>
    </source>
</evidence>
<sequence length="110" mass="11664">MWRVVHQFTHWCTLPSASVADPFGGGFTVWQDKADSRRANGQAPRSGRQVQQERRWADTSPRASVPVRAPGASPTTAGVPSVTPSRTARAICAGTGAIRVSYGRGGGDDT</sequence>
<comment type="caution">
    <text evidence="2">The sequence shown here is derived from an EMBL/GenBank/DDBJ whole genome shotgun (WGS) entry which is preliminary data.</text>
</comment>